<organism evidence="2 5">
    <name type="scientific">Synchytrium endobioticum</name>
    <dbReference type="NCBI Taxonomy" id="286115"/>
    <lineage>
        <taxon>Eukaryota</taxon>
        <taxon>Fungi</taxon>
        <taxon>Fungi incertae sedis</taxon>
        <taxon>Chytridiomycota</taxon>
        <taxon>Chytridiomycota incertae sedis</taxon>
        <taxon>Chytridiomycetes</taxon>
        <taxon>Synchytriales</taxon>
        <taxon>Synchytriaceae</taxon>
        <taxon>Synchytrium</taxon>
    </lineage>
</organism>
<sequence length="136" mass="14339">MAAISAPAQYGTAAPPPISPSKPDCQASPPATSSVQPSARMSVQERGEVDAMQAESLFALFAALAAKDHHGALAICRKVLSETGPSQLMDQYVPLLEEMIQLDADREDTSAQDSTDESENDDDQEEESGGSDDGDK</sequence>
<dbReference type="Proteomes" id="UP000320475">
    <property type="component" value="Unassembled WGS sequence"/>
</dbReference>
<proteinExistence type="predicted"/>
<name>A0A507DFE4_9FUNG</name>
<feature type="region of interest" description="Disordered" evidence="1">
    <location>
        <begin position="1"/>
        <end position="47"/>
    </location>
</feature>
<reference evidence="4 5" key="1">
    <citation type="journal article" date="2019" name="Sci. Rep.">
        <title>Comparative genomics of chytrid fungi reveal insights into the obligate biotrophic and pathogenic lifestyle of Synchytrium endobioticum.</title>
        <authorList>
            <person name="van de Vossenberg B.T.L.H."/>
            <person name="Warris S."/>
            <person name="Nguyen H.D.T."/>
            <person name="van Gent-Pelzer M.P.E."/>
            <person name="Joly D.L."/>
            <person name="van de Geest H.C."/>
            <person name="Bonants P.J.M."/>
            <person name="Smith D.S."/>
            <person name="Levesque C.A."/>
            <person name="van der Lee T.A.J."/>
        </authorList>
    </citation>
    <scope>NUCLEOTIDE SEQUENCE [LARGE SCALE GENOMIC DNA]</scope>
    <source>
        <strain evidence="2 5">LEV6574</strain>
        <strain evidence="3 4">MB42</strain>
    </source>
</reference>
<dbReference type="VEuPathDB" id="FungiDB:SeMB42_g00140"/>
<comment type="caution">
    <text evidence="2">The sequence shown here is derived from an EMBL/GenBank/DDBJ whole genome shotgun (WGS) entry which is preliminary data.</text>
</comment>
<evidence type="ECO:0000256" key="1">
    <source>
        <dbReference type="SAM" id="MobiDB-lite"/>
    </source>
</evidence>
<evidence type="ECO:0000313" key="4">
    <source>
        <dbReference type="Proteomes" id="UP000317494"/>
    </source>
</evidence>
<dbReference type="EMBL" id="QEAM01000022">
    <property type="protein sequence ID" value="TPX50121.1"/>
    <property type="molecule type" value="Genomic_DNA"/>
</dbReference>
<feature type="compositionally biased region" description="Polar residues" evidence="1">
    <location>
        <begin position="29"/>
        <end position="41"/>
    </location>
</feature>
<evidence type="ECO:0000313" key="5">
    <source>
        <dbReference type="Proteomes" id="UP000320475"/>
    </source>
</evidence>
<evidence type="ECO:0000313" key="2">
    <source>
        <dbReference type="EMBL" id="TPX50121.1"/>
    </source>
</evidence>
<accession>A0A507DFE4</accession>
<feature type="region of interest" description="Disordered" evidence="1">
    <location>
        <begin position="100"/>
        <end position="136"/>
    </location>
</feature>
<dbReference type="Proteomes" id="UP000317494">
    <property type="component" value="Unassembled WGS sequence"/>
</dbReference>
<evidence type="ECO:0000313" key="3">
    <source>
        <dbReference type="EMBL" id="TPX54665.1"/>
    </source>
</evidence>
<feature type="compositionally biased region" description="Acidic residues" evidence="1">
    <location>
        <begin position="114"/>
        <end position="136"/>
    </location>
</feature>
<gene>
    <name evidence="2" type="ORF">SeLEV6574_g01100</name>
    <name evidence="3" type="ORF">SeMB42_g00140</name>
</gene>
<protein>
    <submittedName>
        <fullName evidence="2">Uncharacterized protein</fullName>
    </submittedName>
</protein>
<dbReference type="EMBL" id="QEAN01000003">
    <property type="protein sequence ID" value="TPX54665.1"/>
    <property type="molecule type" value="Genomic_DNA"/>
</dbReference>
<keyword evidence="4" id="KW-1185">Reference proteome</keyword>
<dbReference type="AlphaFoldDB" id="A0A507DFE4"/>